<dbReference type="EMBL" id="BASD01000033">
    <property type="protein sequence ID" value="GAD20082.1"/>
    <property type="molecule type" value="Genomic_DNA"/>
</dbReference>
<keyword evidence="2" id="KW-1185">Reference proteome</keyword>
<accession>T1DXA0</accession>
<dbReference type="AlphaFoldDB" id="T1DXA0"/>
<evidence type="ECO:0000313" key="1">
    <source>
        <dbReference type="EMBL" id="GAD20082.1"/>
    </source>
</evidence>
<name>T1DXA0_9HELI</name>
<dbReference type="STRING" id="1325130.HFN_1326"/>
<sequence length="51" mass="5735">MSSLLKLSQKAKNSENKVSFALASRLAMTKKLESKIDYGFFFLDSSFISLI</sequence>
<reference evidence="1 2" key="1">
    <citation type="journal article" date="2013" name="Genome Announc.">
        <title>Draft Genome Sequence of Helicobacter fennelliae Strain MRY12-0050, Isolated from a Bacteremia Patient.</title>
        <authorList>
            <person name="Rimbara E."/>
            <person name="Matsui M."/>
            <person name="Mori S."/>
            <person name="Suzuki S."/>
            <person name="Suzuki M."/>
            <person name="Kim H."/>
            <person name="Sekizuka T."/>
            <person name="Kuroda M."/>
            <person name="Shibayama K."/>
        </authorList>
    </citation>
    <scope>NUCLEOTIDE SEQUENCE [LARGE SCALE GENOMIC DNA]</scope>
    <source>
        <strain evidence="1 2">MRY12-0050</strain>
    </source>
</reference>
<protein>
    <submittedName>
        <fullName evidence="1">Uncharacterized protein</fullName>
    </submittedName>
</protein>
<evidence type="ECO:0000313" key="2">
    <source>
        <dbReference type="Proteomes" id="UP000018143"/>
    </source>
</evidence>
<organism evidence="1 2">
    <name type="scientific">Helicobacter fennelliae MRY12-0050</name>
    <dbReference type="NCBI Taxonomy" id="1325130"/>
    <lineage>
        <taxon>Bacteria</taxon>
        <taxon>Pseudomonadati</taxon>
        <taxon>Campylobacterota</taxon>
        <taxon>Epsilonproteobacteria</taxon>
        <taxon>Campylobacterales</taxon>
        <taxon>Helicobacteraceae</taxon>
        <taxon>Helicobacter</taxon>
    </lineage>
</organism>
<gene>
    <name evidence="1" type="ORF">HFN_1326</name>
</gene>
<dbReference type="Proteomes" id="UP000018143">
    <property type="component" value="Unassembled WGS sequence"/>
</dbReference>
<comment type="caution">
    <text evidence="1">The sequence shown here is derived from an EMBL/GenBank/DDBJ whole genome shotgun (WGS) entry which is preliminary data.</text>
</comment>
<proteinExistence type="predicted"/>